<dbReference type="EMBL" id="CM056815">
    <property type="protein sequence ID" value="KAJ8629454.1"/>
    <property type="molecule type" value="Genomic_DNA"/>
</dbReference>
<name>A0ACC2L7L6_PERAE</name>
<dbReference type="Proteomes" id="UP001234297">
    <property type="component" value="Chromosome 7"/>
</dbReference>
<comment type="caution">
    <text evidence="1">The sequence shown here is derived from an EMBL/GenBank/DDBJ whole genome shotgun (WGS) entry which is preliminary data.</text>
</comment>
<sequence>MTIFHLIRMLKVSPTKGKKVIISSFFCCFFGSCSSEELPPFFQKIISSSSSTTLSSSPPLARDPTGFLLSAFSFPARGDSSGSMVIGIFTGAGSGGTTSEGFFKSSYQGRDYGEMVVRSGKVKGFIAFT</sequence>
<evidence type="ECO:0000313" key="2">
    <source>
        <dbReference type="Proteomes" id="UP001234297"/>
    </source>
</evidence>
<organism evidence="1 2">
    <name type="scientific">Persea americana</name>
    <name type="common">Avocado</name>
    <dbReference type="NCBI Taxonomy" id="3435"/>
    <lineage>
        <taxon>Eukaryota</taxon>
        <taxon>Viridiplantae</taxon>
        <taxon>Streptophyta</taxon>
        <taxon>Embryophyta</taxon>
        <taxon>Tracheophyta</taxon>
        <taxon>Spermatophyta</taxon>
        <taxon>Magnoliopsida</taxon>
        <taxon>Magnoliidae</taxon>
        <taxon>Laurales</taxon>
        <taxon>Lauraceae</taxon>
        <taxon>Persea</taxon>
    </lineage>
</organism>
<reference evidence="1 2" key="1">
    <citation type="journal article" date="2022" name="Hortic Res">
        <title>A haplotype resolved chromosomal level avocado genome allows analysis of novel avocado genes.</title>
        <authorList>
            <person name="Nath O."/>
            <person name="Fletcher S.J."/>
            <person name="Hayward A."/>
            <person name="Shaw L.M."/>
            <person name="Masouleh A.K."/>
            <person name="Furtado A."/>
            <person name="Henry R.J."/>
            <person name="Mitter N."/>
        </authorList>
    </citation>
    <scope>NUCLEOTIDE SEQUENCE [LARGE SCALE GENOMIC DNA]</scope>
    <source>
        <strain evidence="2">cv. Hass</strain>
    </source>
</reference>
<keyword evidence="2" id="KW-1185">Reference proteome</keyword>
<gene>
    <name evidence="1" type="ORF">MRB53_022777</name>
</gene>
<accession>A0ACC2L7L6</accession>
<proteinExistence type="predicted"/>
<evidence type="ECO:0000313" key="1">
    <source>
        <dbReference type="EMBL" id="KAJ8629454.1"/>
    </source>
</evidence>
<protein>
    <submittedName>
        <fullName evidence="1">Uncharacterized protein</fullName>
    </submittedName>
</protein>